<name>A0A843XF25_COLES</name>
<dbReference type="Proteomes" id="UP000652761">
    <property type="component" value="Unassembled WGS sequence"/>
</dbReference>
<sequence>MYEINERDRESLHLRHKQVDNGLGVHVPFPNNVIPSLLSPISSFDLLFLLQIAREIFTHGNLKKWLGNGHHGGALHPDLARLSEERKVHQTLRFILGWQNIEFTFSSTKELFIASGEGLPHDDVEKQAKLAQKILDIYDLKFHQIQEGQLGLISWQYYHSQHGFKCHRPSARHPGARVFDLPGHPGWRCSIGQRLLPGPHAQAATQWGGAIRGAWVNRISQLVPWFSI</sequence>
<reference evidence="1" key="1">
    <citation type="submission" date="2017-07" db="EMBL/GenBank/DDBJ databases">
        <title>Taro Niue Genome Assembly and Annotation.</title>
        <authorList>
            <person name="Atibalentja N."/>
            <person name="Keating K."/>
            <person name="Fields C.J."/>
        </authorList>
    </citation>
    <scope>NUCLEOTIDE SEQUENCE</scope>
    <source>
        <strain evidence="1">Niue_2</strain>
        <tissue evidence="1">Leaf</tissue>
    </source>
</reference>
<protein>
    <submittedName>
        <fullName evidence="1">Uncharacterized protein</fullName>
    </submittedName>
</protein>
<organism evidence="1 2">
    <name type="scientific">Colocasia esculenta</name>
    <name type="common">Wild taro</name>
    <name type="synonym">Arum esculentum</name>
    <dbReference type="NCBI Taxonomy" id="4460"/>
    <lineage>
        <taxon>Eukaryota</taxon>
        <taxon>Viridiplantae</taxon>
        <taxon>Streptophyta</taxon>
        <taxon>Embryophyta</taxon>
        <taxon>Tracheophyta</taxon>
        <taxon>Spermatophyta</taxon>
        <taxon>Magnoliopsida</taxon>
        <taxon>Liliopsida</taxon>
        <taxon>Araceae</taxon>
        <taxon>Aroideae</taxon>
        <taxon>Colocasieae</taxon>
        <taxon>Colocasia</taxon>
    </lineage>
</organism>
<dbReference type="AlphaFoldDB" id="A0A843XF25"/>
<gene>
    <name evidence="1" type="ORF">Taro_050821</name>
</gene>
<accession>A0A843XF25</accession>
<comment type="caution">
    <text evidence="1">The sequence shown here is derived from an EMBL/GenBank/DDBJ whole genome shotgun (WGS) entry which is preliminary data.</text>
</comment>
<proteinExistence type="predicted"/>
<keyword evidence="2" id="KW-1185">Reference proteome</keyword>
<evidence type="ECO:0000313" key="1">
    <source>
        <dbReference type="EMBL" id="MQM17841.1"/>
    </source>
</evidence>
<evidence type="ECO:0000313" key="2">
    <source>
        <dbReference type="Proteomes" id="UP000652761"/>
    </source>
</evidence>
<dbReference type="EMBL" id="NMUH01007801">
    <property type="protein sequence ID" value="MQM17841.1"/>
    <property type="molecule type" value="Genomic_DNA"/>
</dbReference>